<protein>
    <submittedName>
        <fullName evidence="2">Uncharacterized protein</fullName>
    </submittedName>
</protein>
<evidence type="ECO:0000313" key="2">
    <source>
        <dbReference type="EMBL" id="OAB76072.1"/>
    </source>
</evidence>
<dbReference type="Proteomes" id="UP000077013">
    <property type="component" value="Unassembled WGS sequence"/>
</dbReference>
<dbReference type="EMBL" id="LRXL01000052">
    <property type="protein sequence ID" value="OAB76072.1"/>
    <property type="molecule type" value="Genomic_DNA"/>
</dbReference>
<name>A0A167F0T2_9FLAO</name>
<evidence type="ECO:0000313" key="3">
    <source>
        <dbReference type="Proteomes" id="UP000077013"/>
    </source>
</evidence>
<gene>
    <name evidence="2" type="ORF">ULVI_13520</name>
</gene>
<keyword evidence="3" id="KW-1185">Reference proteome</keyword>
<feature type="region of interest" description="Disordered" evidence="1">
    <location>
        <begin position="1"/>
        <end position="21"/>
    </location>
</feature>
<dbReference type="InterPro" id="IPR046219">
    <property type="entry name" value="DUF6252"/>
</dbReference>
<evidence type="ECO:0000256" key="1">
    <source>
        <dbReference type="SAM" id="MobiDB-lite"/>
    </source>
</evidence>
<sequence length="178" mass="18962">MFLGSCGTDDDQSTTNDDVADDDTDAKITAVVEGQQFTSFDLDEAIEAQMVLIELNGKQAYFLTIAGVDLDGTSVKAIGISFGDGDFTQLAAGKEHSGIPNDMGIEYALGTYQHENGDETLVNATSEDSENASVTVTAINKEDKVVSGVFTFTAIDPDTGDSFEVTEGKFTNIQYEVL</sequence>
<dbReference type="STRING" id="1763537.ULVI_13520"/>
<dbReference type="AlphaFoldDB" id="A0A167F0T2"/>
<dbReference type="Pfam" id="PF19765">
    <property type="entry name" value="DUF6252"/>
    <property type="match status" value="1"/>
</dbReference>
<organism evidence="2 3">
    <name type="scientific">Cochleicola gelatinilyticus</name>
    <dbReference type="NCBI Taxonomy" id="1763537"/>
    <lineage>
        <taxon>Bacteria</taxon>
        <taxon>Pseudomonadati</taxon>
        <taxon>Bacteroidota</taxon>
        <taxon>Flavobacteriia</taxon>
        <taxon>Flavobacteriales</taxon>
        <taxon>Flavobacteriaceae</taxon>
        <taxon>Cochleicola</taxon>
    </lineage>
</organism>
<reference evidence="2 3" key="1">
    <citation type="submission" date="2016-02" db="EMBL/GenBank/DDBJ databases">
        <title>Ulvibacter sp. LPB0005, isolated from Thais luteostoma.</title>
        <authorList>
            <person name="Shin S.-K."/>
            <person name="Yi H."/>
        </authorList>
    </citation>
    <scope>NUCLEOTIDE SEQUENCE [LARGE SCALE GENOMIC DNA]</scope>
    <source>
        <strain evidence="2 3">LPB0005</strain>
    </source>
</reference>
<comment type="caution">
    <text evidence="2">The sequence shown here is derived from an EMBL/GenBank/DDBJ whole genome shotgun (WGS) entry which is preliminary data.</text>
</comment>
<feature type="compositionally biased region" description="Acidic residues" evidence="1">
    <location>
        <begin position="8"/>
        <end position="21"/>
    </location>
</feature>
<proteinExistence type="predicted"/>
<accession>A0A167F0T2</accession>